<proteinExistence type="predicted"/>
<dbReference type="EMBL" id="BK032682">
    <property type="protein sequence ID" value="DAF54658.1"/>
    <property type="molecule type" value="Genomic_DNA"/>
</dbReference>
<protein>
    <submittedName>
        <fullName evidence="1">Uncharacterized protein</fullName>
    </submittedName>
</protein>
<organism evidence="1">
    <name type="scientific">Siphoviridae sp. ctqPo10</name>
    <dbReference type="NCBI Taxonomy" id="2827948"/>
    <lineage>
        <taxon>Viruses</taxon>
        <taxon>Duplodnaviria</taxon>
        <taxon>Heunggongvirae</taxon>
        <taxon>Uroviricota</taxon>
        <taxon>Caudoviricetes</taxon>
    </lineage>
</organism>
<accession>A0A8S5SVT6</accession>
<name>A0A8S5SVT6_9CAUD</name>
<evidence type="ECO:0000313" key="1">
    <source>
        <dbReference type="EMBL" id="DAF54658.1"/>
    </source>
</evidence>
<sequence length="33" mass="4128">MYFYAKICIEWRCFCALEWVKYCGKVWINLSEM</sequence>
<reference evidence="1" key="1">
    <citation type="journal article" date="2021" name="Proc. Natl. Acad. Sci. U.S.A.">
        <title>A Catalog of Tens of Thousands of Viruses from Human Metagenomes Reveals Hidden Associations with Chronic Diseases.</title>
        <authorList>
            <person name="Tisza M.J."/>
            <person name="Buck C.B."/>
        </authorList>
    </citation>
    <scope>NUCLEOTIDE SEQUENCE</scope>
    <source>
        <strain evidence="1">CtqPo10</strain>
    </source>
</reference>